<feature type="transmembrane region" description="Helical" evidence="3">
    <location>
        <begin position="6"/>
        <end position="26"/>
    </location>
</feature>
<feature type="domain" description="GGDEF" evidence="4">
    <location>
        <begin position="253"/>
        <end position="386"/>
    </location>
</feature>
<dbReference type="SMART" id="SM00267">
    <property type="entry name" value="GGDEF"/>
    <property type="match status" value="1"/>
</dbReference>
<accession>A0ABS4DZ86</accession>
<dbReference type="Gene3D" id="3.30.70.270">
    <property type="match status" value="1"/>
</dbReference>
<evidence type="ECO:0000313" key="6">
    <source>
        <dbReference type="Proteomes" id="UP000759443"/>
    </source>
</evidence>
<feature type="transmembrane region" description="Helical" evidence="3">
    <location>
        <begin position="66"/>
        <end position="87"/>
    </location>
</feature>
<feature type="transmembrane region" description="Helical" evidence="3">
    <location>
        <begin position="38"/>
        <end position="60"/>
    </location>
</feature>
<dbReference type="InterPro" id="IPR029787">
    <property type="entry name" value="Nucleotide_cyclase"/>
</dbReference>
<dbReference type="InterPro" id="IPR000160">
    <property type="entry name" value="GGDEF_dom"/>
</dbReference>
<comment type="caution">
    <text evidence="5">The sequence shown here is derived from an EMBL/GenBank/DDBJ whole genome shotgun (WGS) entry which is preliminary data.</text>
</comment>
<sequence length="411" mass="43834">MGEFFSSGAIMLCLLASSSIMAVFVTRSWLRSPERTELFYWAVGNIMGAAGALAKCLGFLEGPALRIGDGLSHVLIACWLAFFWAGLRAFDNRSVSLRIVWSAPLLWGALTLIGNAILPASAAGLAASAFCCAGWSAFCAFGVGNSAVSAHETTASRRLALAALCGAALAQAVLALVLFITPGITAYQTLVEGVFAALVFAEFQALGMALIVLSRERMERHYRRQAEIDELTGVINRRAFIQQVEALRRRREDEGALALLDIDHFKRVNDTLGHAGGDQALIAFSEIVSARLEPGMVFGRIGGEEFALYMAGCGQEQARQVCETLREAVAGASIAIGDQTLTMTVSIGVSADQASYADLNFLLGVADRGLYISKRNGRNRVTALNASAGLNLIASLMAENKGADRRVMRGN</sequence>
<dbReference type="NCBIfam" id="TIGR00254">
    <property type="entry name" value="GGDEF"/>
    <property type="match status" value="1"/>
</dbReference>
<comment type="catalytic activity">
    <reaction evidence="2">
        <text>2 GTP = 3',3'-c-di-GMP + 2 diphosphate</text>
        <dbReference type="Rhea" id="RHEA:24898"/>
        <dbReference type="ChEBI" id="CHEBI:33019"/>
        <dbReference type="ChEBI" id="CHEBI:37565"/>
        <dbReference type="ChEBI" id="CHEBI:58805"/>
        <dbReference type="EC" id="2.7.7.65"/>
    </reaction>
</comment>
<proteinExistence type="predicted"/>
<keyword evidence="3" id="KW-0472">Membrane</keyword>
<keyword evidence="6" id="KW-1185">Reference proteome</keyword>
<dbReference type="PANTHER" id="PTHR45138">
    <property type="entry name" value="REGULATORY COMPONENTS OF SENSORY TRANSDUCTION SYSTEM"/>
    <property type="match status" value="1"/>
</dbReference>
<name>A0ABS4DZ86_9HYPH</name>
<feature type="transmembrane region" description="Helical" evidence="3">
    <location>
        <begin position="193"/>
        <end position="214"/>
    </location>
</feature>
<evidence type="ECO:0000256" key="2">
    <source>
        <dbReference type="ARBA" id="ARBA00034247"/>
    </source>
</evidence>
<evidence type="ECO:0000256" key="3">
    <source>
        <dbReference type="SAM" id="Phobius"/>
    </source>
</evidence>
<dbReference type="Proteomes" id="UP000759443">
    <property type="component" value="Unassembled WGS sequence"/>
</dbReference>
<reference evidence="5 6" key="1">
    <citation type="submission" date="2021-03" db="EMBL/GenBank/DDBJ databases">
        <title>Genomic Encyclopedia of Type Strains, Phase IV (KMG-IV): sequencing the most valuable type-strain genomes for metagenomic binning, comparative biology and taxonomic classification.</title>
        <authorList>
            <person name="Goeker M."/>
        </authorList>
    </citation>
    <scope>NUCLEOTIDE SEQUENCE [LARGE SCALE GENOMIC DNA]</scope>
    <source>
        <strain evidence="5 6">DSM 21600</strain>
    </source>
</reference>
<dbReference type="Pfam" id="PF00990">
    <property type="entry name" value="GGDEF"/>
    <property type="match status" value="1"/>
</dbReference>
<feature type="transmembrane region" description="Helical" evidence="3">
    <location>
        <begin position="99"/>
        <end position="118"/>
    </location>
</feature>
<dbReference type="InterPro" id="IPR050469">
    <property type="entry name" value="Diguanylate_Cyclase"/>
</dbReference>
<dbReference type="PANTHER" id="PTHR45138:SF9">
    <property type="entry name" value="DIGUANYLATE CYCLASE DGCM-RELATED"/>
    <property type="match status" value="1"/>
</dbReference>
<evidence type="ECO:0000256" key="1">
    <source>
        <dbReference type="ARBA" id="ARBA00012528"/>
    </source>
</evidence>
<protein>
    <recommendedName>
        <fullName evidence="1">diguanylate cyclase</fullName>
        <ecNumber evidence="1">2.7.7.65</ecNumber>
    </recommendedName>
</protein>
<dbReference type="RefSeq" id="WP_209945307.1">
    <property type="nucleotide sequence ID" value="NZ_JAGGJU010000006.1"/>
</dbReference>
<keyword evidence="3" id="KW-0812">Transmembrane</keyword>
<dbReference type="CDD" id="cd01949">
    <property type="entry name" value="GGDEF"/>
    <property type="match status" value="1"/>
</dbReference>
<feature type="transmembrane region" description="Helical" evidence="3">
    <location>
        <begin position="124"/>
        <end position="147"/>
    </location>
</feature>
<evidence type="ECO:0000259" key="4">
    <source>
        <dbReference type="PROSITE" id="PS50887"/>
    </source>
</evidence>
<dbReference type="EC" id="2.7.7.65" evidence="1"/>
<gene>
    <name evidence="5" type="ORF">J2Z17_002449</name>
</gene>
<organism evidence="5 6">
    <name type="scientific">Rhizobium halophytocola</name>
    <dbReference type="NCBI Taxonomy" id="735519"/>
    <lineage>
        <taxon>Bacteria</taxon>
        <taxon>Pseudomonadati</taxon>
        <taxon>Pseudomonadota</taxon>
        <taxon>Alphaproteobacteria</taxon>
        <taxon>Hyphomicrobiales</taxon>
        <taxon>Rhizobiaceae</taxon>
        <taxon>Rhizobium/Agrobacterium group</taxon>
        <taxon>Rhizobium</taxon>
    </lineage>
</organism>
<dbReference type="PROSITE" id="PS50887">
    <property type="entry name" value="GGDEF"/>
    <property type="match status" value="1"/>
</dbReference>
<evidence type="ECO:0000313" key="5">
    <source>
        <dbReference type="EMBL" id="MBP1851006.1"/>
    </source>
</evidence>
<feature type="transmembrane region" description="Helical" evidence="3">
    <location>
        <begin position="159"/>
        <end position="181"/>
    </location>
</feature>
<dbReference type="SUPFAM" id="SSF55073">
    <property type="entry name" value="Nucleotide cyclase"/>
    <property type="match status" value="1"/>
</dbReference>
<keyword evidence="3" id="KW-1133">Transmembrane helix</keyword>
<dbReference type="EMBL" id="JAGGJU010000006">
    <property type="protein sequence ID" value="MBP1851006.1"/>
    <property type="molecule type" value="Genomic_DNA"/>
</dbReference>
<dbReference type="InterPro" id="IPR043128">
    <property type="entry name" value="Rev_trsase/Diguanyl_cyclase"/>
</dbReference>